<dbReference type="InterPro" id="IPR012337">
    <property type="entry name" value="RNaseH-like_sf"/>
</dbReference>
<dbReference type="AlphaFoldDB" id="A0AAE0A527"/>
<dbReference type="SUPFAM" id="SSF53098">
    <property type="entry name" value="Ribonuclease H-like"/>
    <property type="match status" value="1"/>
</dbReference>
<name>A0AAE0A527_9ROSI</name>
<organism evidence="2 3">
    <name type="scientific">Dipteronia sinensis</name>
    <dbReference type="NCBI Taxonomy" id="43782"/>
    <lineage>
        <taxon>Eukaryota</taxon>
        <taxon>Viridiplantae</taxon>
        <taxon>Streptophyta</taxon>
        <taxon>Embryophyta</taxon>
        <taxon>Tracheophyta</taxon>
        <taxon>Spermatophyta</taxon>
        <taxon>Magnoliopsida</taxon>
        <taxon>eudicotyledons</taxon>
        <taxon>Gunneridae</taxon>
        <taxon>Pentapetalae</taxon>
        <taxon>rosids</taxon>
        <taxon>malvids</taxon>
        <taxon>Sapindales</taxon>
        <taxon>Sapindaceae</taxon>
        <taxon>Hippocastanoideae</taxon>
        <taxon>Acereae</taxon>
        <taxon>Dipteronia</taxon>
    </lineage>
</organism>
<reference evidence="2" key="1">
    <citation type="journal article" date="2023" name="Plant J.">
        <title>Genome sequences and population genomics provide insights into the demographic history, inbreeding, and mutation load of two 'living fossil' tree species of Dipteronia.</title>
        <authorList>
            <person name="Feng Y."/>
            <person name="Comes H.P."/>
            <person name="Chen J."/>
            <person name="Zhu S."/>
            <person name="Lu R."/>
            <person name="Zhang X."/>
            <person name="Li P."/>
            <person name="Qiu J."/>
            <person name="Olsen K.M."/>
            <person name="Qiu Y."/>
        </authorList>
    </citation>
    <scope>NUCLEOTIDE SEQUENCE</scope>
    <source>
        <strain evidence="2">NBL</strain>
    </source>
</reference>
<dbReference type="InterPro" id="IPR008906">
    <property type="entry name" value="HATC_C_dom"/>
</dbReference>
<evidence type="ECO:0000259" key="1">
    <source>
        <dbReference type="Pfam" id="PF05699"/>
    </source>
</evidence>
<evidence type="ECO:0000313" key="3">
    <source>
        <dbReference type="Proteomes" id="UP001281410"/>
    </source>
</evidence>
<dbReference type="GO" id="GO:0046983">
    <property type="term" value="F:protein dimerization activity"/>
    <property type="evidence" value="ECO:0007669"/>
    <property type="project" value="InterPro"/>
</dbReference>
<gene>
    <name evidence="2" type="ORF">Dsin_018288</name>
</gene>
<sequence>MASGGGNGSRDDQRRSILMKAKDLLDSVNAMKSKWLNYYQEFPNIYLIALCFDPRCRLEGLPEYLTVYYRCLEIEYYPILAMIVKQILSTPVSTMAGEQEFSTDGNILDARRSLLSPQSIQMQVCADDWTKAQNRQQEIDQDAHASYDFFKDDQLAESGTDDNEKQ</sequence>
<dbReference type="Pfam" id="PF05699">
    <property type="entry name" value="Dimer_Tnp_hAT"/>
    <property type="match status" value="1"/>
</dbReference>
<evidence type="ECO:0000313" key="2">
    <source>
        <dbReference type="EMBL" id="KAK3204242.1"/>
    </source>
</evidence>
<keyword evidence="3" id="KW-1185">Reference proteome</keyword>
<dbReference type="PANTHER" id="PTHR23272">
    <property type="entry name" value="BED FINGER-RELATED"/>
    <property type="match status" value="1"/>
</dbReference>
<comment type="caution">
    <text evidence="2">The sequence shown here is derived from an EMBL/GenBank/DDBJ whole genome shotgun (WGS) entry which is preliminary data.</text>
</comment>
<dbReference type="PANTHER" id="PTHR23272:SF184">
    <property type="entry name" value="OS03G0311250 PROTEIN"/>
    <property type="match status" value="1"/>
</dbReference>
<proteinExistence type="predicted"/>
<dbReference type="Proteomes" id="UP001281410">
    <property type="component" value="Unassembled WGS sequence"/>
</dbReference>
<protein>
    <recommendedName>
        <fullName evidence="1">HAT C-terminal dimerisation domain-containing protein</fullName>
    </recommendedName>
</protein>
<feature type="domain" description="HAT C-terminal dimerisation" evidence="1">
    <location>
        <begin position="75"/>
        <end position="129"/>
    </location>
</feature>
<accession>A0AAE0A527</accession>
<dbReference type="EMBL" id="JANJYJ010000006">
    <property type="protein sequence ID" value="KAK3204242.1"/>
    <property type="molecule type" value="Genomic_DNA"/>
</dbReference>